<dbReference type="Gene3D" id="1.20.120.520">
    <property type="entry name" value="nmb1532 protein domain like"/>
    <property type="match status" value="1"/>
</dbReference>
<accession>A0A1I4LC34</accession>
<protein>
    <submittedName>
        <fullName evidence="2">Hemerythrin HHE cation binding domain-containing protein</fullName>
    </submittedName>
</protein>
<gene>
    <name evidence="2" type="ORF">SAMN02982985_01867</name>
</gene>
<dbReference type="GO" id="GO:0005886">
    <property type="term" value="C:plasma membrane"/>
    <property type="evidence" value="ECO:0007669"/>
    <property type="project" value="TreeGrafter"/>
</dbReference>
<dbReference type="PANTHER" id="PTHR39966:SF3">
    <property type="entry name" value="DUF438 DOMAIN-CONTAINING PROTEIN"/>
    <property type="match status" value="1"/>
</dbReference>
<evidence type="ECO:0000313" key="2">
    <source>
        <dbReference type="EMBL" id="SFL88491.1"/>
    </source>
</evidence>
<evidence type="ECO:0000313" key="3">
    <source>
        <dbReference type="Proteomes" id="UP000199470"/>
    </source>
</evidence>
<dbReference type="EMBL" id="FOTW01000009">
    <property type="protein sequence ID" value="SFL88491.1"/>
    <property type="molecule type" value="Genomic_DNA"/>
</dbReference>
<keyword evidence="3" id="KW-1185">Reference proteome</keyword>
<dbReference type="STRING" id="758825.SAMN02982985_01867"/>
<dbReference type="RefSeq" id="WP_093386764.1">
    <property type="nucleotide sequence ID" value="NZ_FOTW01000009.1"/>
</dbReference>
<evidence type="ECO:0000259" key="1">
    <source>
        <dbReference type="Pfam" id="PF01814"/>
    </source>
</evidence>
<dbReference type="AlphaFoldDB" id="A0A1I4LC34"/>
<sequence length="172" mass="19165">MSTIGNFLGRDHRMCDDLYTLAEARVATRNWPCANADFADFRQCLEHHLRLEEAVLFPALEACMGHNCGPTSVMRDEHRQMRELVRRMAATIAGHQRDDFFDLAHALRMLMRQHHLKEEGILYPMIDRFLSDRHAELLAAMDNIDAPAAAPAMAVPDTGAPAEAALATGGAL</sequence>
<proteinExistence type="predicted"/>
<dbReference type="Pfam" id="PF01814">
    <property type="entry name" value="Hemerythrin"/>
    <property type="match status" value="1"/>
</dbReference>
<name>A0A1I4LC34_9BURK</name>
<dbReference type="Proteomes" id="UP000199470">
    <property type="component" value="Unassembled WGS sequence"/>
</dbReference>
<organism evidence="2 3">
    <name type="scientific">Rugamonas rubra</name>
    <dbReference type="NCBI Taxonomy" id="758825"/>
    <lineage>
        <taxon>Bacteria</taxon>
        <taxon>Pseudomonadati</taxon>
        <taxon>Pseudomonadota</taxon>
        <taxon>Betaproteobacteria</taxon>
        <taxon>Burkholderiales</taxon>
        <taxon>Oxalobacteraceae</taxon>
        <taxon>Telluria group</taxon>
        <taxon>Rugamonas</taxon>
    </lineage>
</organism>
<dbReference type="OrthoDB" id="9792554at2"/>
<feature type="domain" description="Hemerythrin-like" evidence="1">
    <location>
        <begin position="8"/>
        <end position="126"/>
    </location>
</feature>
<dbReference type="PANTHER" id="PTHR39966">
    <property type="entry name" value="BLL2471 PROTEIN-RELATED"/>
    <property type="match status" value="1"/>
</dbReference>
<reference evidence="2 3" key="1">
    <citation type="submission" date="2016-10" db="EMBL/GenBank/DDBJ databases">
        <authorList>
            <person name="de Groot N.N."/>
        </authorList>
    </citation>
    <scope>NUCLEOTIDE SEQUENCE [LARGE SCALE GENOMIC DNA]</scope>
    <source>
        <strain evidence="2 3">ATCC 43154</strain>
    </source>
</reference>
<dbReference type="InterPro" id="IPR012312">
    <property type="entry name" value="Hemerythrin-like"/>
</dbReference>